<feature type="transmembrane region" description="Helical" evidence="2">
    <location>
        <begin position="3914"/>
        <end position="3934"/>
    </location>
</feature>
<dbReference type="EMBL" id="LAZR01000560">
    <property type="protein sequence ID" value="KKN64305.1"/>
    <property type="molecule type" value="Genomic_DNA"/>
</dbReference>
<dbReference type="InterPro" id="IPR053180">
    <property type="entry name" value="Ca-binding_acidic-repeat"/>
</dbReference>
<dbReference type="InterPro" id="IPR013320">
    <property type="entry name" value="ConA-like_dom_sf"/>
</dbReference>
<sequence length="4635" mass="526785">MKYLNSKRKILKLYHRKTYVLGLVFIFIIANIQQSSTMGFSNPHIINFTGSPSIVDVNEPVEFTWTIVGSFDVAIISYGDGNQTEMTMTQEDDTYSFLHTYAVEGKYNVSLYVANSLTRDEDWDASFITVQNNPPRFALSAPLQAEEDELVNISINNLQESDYDRKMGVISYRYDFADNNQTTTNSTSILHKWSNAGIYPITVTARDDQNALFQRVTKIKITNRAPVPDFSLGSEIPATYGFYTDLIGAFPFGWISINNESFEAFKVQEGSDNHQKILEITSQPLNDVEIYNVFNPQSSGTVELWFMSKNIGSSVGIFSFKNSAQIDQFSIFIKNGRWYYRTDAGDRIISRVPAPIKGIWHHIRIDFLTVGKYMDLRSNTFQITIDNKRSGIIDFAGEEIERIHISANVGFGDIAYIDAIGFSWRNYEVGNNHQIFGKEYYATYDFMEETIGSKPSEEDWNLLRTGSNEIGSFSIVDVGYDSLGGYEPSNNPHGKVVEIRDNSNTASLVMENNYTDQAYGTVEFWVMTNNTKAKTWASCLMQNDLLAMGVLIDDNKWKYTINDIDYHIIQNVGIPENNTFYHVRLDFRGSGADPYFSLQENRFMVYIDNVSSPQYAFTMLYSINKIRITTGRVDTGVAYLDSIGYSWDPYYDIGDNRYLAVQFPEKTLIWLSASLTTDTPSDVDSLSYFWDLGGSSDLGKYISHEYVTSGKYYIKLTVMDDNGENTSKTKIVLIGNRYPNIEFTSFQGEISTYEGTTVTFNTVTDDENADLAQMDYYWYLNGPNFDPYNVSQYQQGGWVNSHIFTDDYDGQLYAMARDPEGAFDFDFLDITILNVNPSVSIHSLDLLANLTFEVERSGPPFYDNNFTFLIQSTDKFGSISPYLVKTLNFADSEENTENHQEENILLSLLKDWKILINTSSGIYGKIQYTITLDFQDGQSEVIQSSQFSSGNAYWELKLNSMLYDGSNYTIKHPIQAGVSIWDPSVDDINLDLNYSVEMVVEIQCLDSLPISKSFSIDNTFFYDIYVYMSDGKTYANISAYTQIAASDEFKGSEFPVNFDSLYILKPIIDLTRLLDNHPDGPQLSNFSVVECISAVNFLDAFVKDDDGGNSSVIIKFDTQDEIEVYNLSPDITLIHSDSGLIDQNITFYLDYYYRSYYRNDANMVFESISTYKPSQEQNQSSPYGNQTTDNGSSGDNGYVSTHQSTDSENNSGSVLFNYGSQVNSNSNNSGTVFPQYRQGTISDAGGTDSMSYSTGSYNVYESDTHTDWTQYSINSLTDIIYHYPGNPGNSWRTTSDFYDGSWSFGDQNGYVFYGAMTQNHGGYGMIYYDGSGDSSYIYRNVGERSSGRVEAWIKTEGSDGIVALYDGGGYDIVFQFNENGVYYYNWVPPAWPIPGYWSWSLFTTNYNDNEWHRFVVNLQSDNQFDFYLYEADGSLRYMILDVNSERTGSIDQVRFFTEINSPAGWFSVDGVGLTWDSEYTYNQNWVPYQMANKYVFNIPMYNMNKDNYDRATLVQTYVKWKVDFQTSPPATVPTFKVFIQGPGSGTGYTQVLSKTGPLDNSWYGTWITIGKEYCYGDYDLDYYFEVTTGINDLTAPYSFDIQFIQTYWEESRYTGNKYEYSEPGGSIDTGAHELSTSVDNNFQRDYVNSFDFSLSWRSTYSKTFYVQLWDYVANNWDNAWGEYGPHTGSGSLSVSATVTSNASRFFEDVASPKLKYRLYSTTSSEPATVEMQSSTVNWSYKYTYWAEHEITLAGMNQFRYLTFDSTVGKGLELTFIYTSAVTTGKTIRYEVYNWITGQYVEEYTNAIPGNRIDSFRIYSKNYIHGITYKVRIRQIIINNDTECVLAINGGLSHEYFWKYSYFDTYRMELPGMNDFRIDHIMQFTVSYSIGTHDPRIIDIQAYKHSGGGTGWNIKNTASTFDNPGGTPFSNFDSGSFLVDKDYIYYDSGKYYIDIHFDNTTSPTATIFEVNYLTVDWTYSYSWNDIFEVSLANMNVFRYVNFVNCSLSYTISTRSETSVDVSLWDYTLNGGAGDWVYYETVTAGISFQNSVYFTNTNYMHSSTYKVTIKFDQFSNTEFNLDAASANWDYSYSYYDTFELDLSEMTQFRYTYFDKCTLDYQIDLPRTGKSTTVYMYNFTKSDWDYFKTTLGGANDIQDSITFNSLDYINNGSNMIRIRFTGFSSTEFNRDSIVANYSWEHNVQDKYYTVLNDMTTLRFNSFEECNITFSIQSSEDQTLQVELYDFISLKWTAVGFLLNTIKDDDYNGSIMFTSDNFIHPTEYTTKIFFRGVQDSFLTLNTLENNYSWSHYYTYTDFGYDNQGMEGNPYADMTTIYRNVYTTHNIFDYSGEFVVTWTVSDGMHETKEGQLIEIIYPIPSISIGDIPYYIEEDEQVYLESSINFAEEYTQEAEYQFFWDFGDGYHSVDRNPTHAWSDSGNYTITLYIRDLYGNCYNNTIMVEIEEKLPEIIGPFGFSGIEGQAIILEVAVSDSIFDRNNLLFTWYDEKNQEIMEFANNQKPIVILNDGVYNYSLEIEDLNGNKDFTDILITVNDIPPSIFIPSYMYHGDQNSGSLTLTAFAFDYYKDVNMLEFTWRISHNERVDNRGPFSNVNQSSIVFNATKTAIYQGEVSVRDPNTSILNKQIFYIYSVIDSNGNGFSDEFEQELTDNGENIYDYFDTDQDGISDLYEITHNKTDYLDPDTDKDGLYDGIDRLTGMGERSAGTNPINYDSDGDLLSDGEEVYGWEISTDREENIHVSSDPWLSDTDGDGWTDYEEYLHGTHPHIVDTDLDGINDPQDPYPVNADKDEDGLFDSEELALGTAVDNSDTDGDTLTDGEEVRGGLTSPLSADTDRDFASDNAEVITKENSIQNRMSLDQPVIIHFNQYFQYASAAQISFVLAFGEFDETVNYGIEDIPDLNVRVTKIDNNLVLYEGNTNGKRYFSNAIDFREVIENKGYNYYGDYVISVNKTGVGCMLEQFDINVAGRLDPGDADSDDDGIMDGIEMDTLILGKRIINFTSDNKNNITANNISPPEPYDFNIEVGSVQLKGTIDQSVVASITFQNDFSFPVVVAYISSRNEDDSVEVRIDNVTSTGCDIFMEEPGDGSHASETINYIVVEHGEWEFPDGTDIKAGIVAIDQAHQGSSSYSNWKNVEFRSPFSGFEPVVLHSLNTYNNDDFKTSIVSEVTQFSFNITQESGETGSSTAEEIIGWIVIESGKIGTINNVKYETIQENDGNSDGVSDDGHMFFFQQDFLTIPDVIVVKQTTANNGDGSWARSQGTLSGSTHVTYAEEDQASDSERNHPDEYFGLVAFESTFSFGFDYVPQGTEPEEEIIIEEEGTEADVESFYLTIPDFGRVYEAYITIEIASENTPNGYGTINITLIKEDISSLIEDLILINYYKTFNQTDVYFNKFLDLTTYVNNDTIHQFYGVYRLDVVIFNNNSTDIFNVTKYYIETDTYIKASESDTEAWVTNPSSPDTDGDTITDYAEIYGWTRGSEIFYTNPLSADSDEDGADDNVDRHPTENVMIKISPLSATHRSQTYWEASPKLEIVISYELNGDYSNRQKIFSPAIRATEDLITQWILWFKYSHYRRTNFAINDIHYYVDIDDNPDVQPENMDFGFSLWHMDVADFFGILLWDTWLAGGSVVYSIGNIGHSATFDIYYTGIWGQPNELHVKVETISVIKSNTIAIYKNDTIINGHFKEKEKMNVIVLEVTGNVQDTPFVQGPNAIVIPTELFIETMLNSYLERDMLEETPLYSSVEGEYEFISVGRNGSTEKGCDKVDFAIIRFNIDIDDAMIVLSMLTTVILNDTTGEEVELYDYQSTKEDGINAVLMNVYKEVLGYIPWYGNFQNSELGDEPGDFFEFWAEIFVGALMAVVYFIYIIGMAIASLFVALVKFVGAVMMEVLTFLGPFLWLIIRAVLFVLAFILLAIHLLVQIPTYLIMGVSMLLIATLMGGYCEFSWNFVEFSLDNVKVFRMQSDIVWVYWGFFDMEFPWVDDKIFIDGELIMSTSQSILGLESKSEFTNTDIFSTIDSQTPPELHCGYNLTDGSTYDFYVTYQDFENNAPDPSYGVKLHLINPDGTTLSPNQMSIHPDYVDDIDYRKGVLYNYTIDLDTIYQGQGLWHYYFTTQDDSSAHDIVFMPDFGYKLGPDVFTSQYLLTEHVSRNYPDEYSSSSGFIDEDFTFVTTWSSEMIPDNVYMYLIPAQRSVGTGVSKTVGIQKFPMSTVDLSPDYSDYVDYYVTINFSQLGYTEAEIGKFSHYYEAIYYNGNKTYLYDAELDSESFYDLTYTDFNTPYVGTSGAQLLDSQFENLNFISDYSLHIQDNVGKKELFTVISEYQMRFEVIYTDPLGLPPSYYPHLIFKNVATGEELVPFVLSEESQTEFSLAYGEDVSSYSTIIEGFELPPGLWVYRFEAKDNKGLQVNVLEGGMSLWVIGSGMEIINGFSLITLTSGTIPLISYIAAIPMSSNGIAASILSIAGTVYAMVQLGISWYSFMVSQNAGALLGLCLGTFFSVMATANAFKMSFTKFAGFFAKVLLIGGLVESALAILPFVEIPWDISSIIFNFIYLPIEFFLMMGSSVVAGIAMKSLTKTTNIGSKVIKGSMKALMLFQALVSLASLLSWASMTQALYLYSDKY</sequence>
<keyword evidence="2" id="KW-0812">Transmembrane</keyword>
<evidence type="ECO:0000313" key="4">
    <source>
        <dbReference type="EMBL" id="KKN64305.1"/>
    </source>
</evidence>
<dbReference type="PANTHER" id="PTHR37467:SF1">
    <property type="entry name" value="EXPORTED CALCIUM-BINDING GLYCOPROTEIN"/>
    <property type="match status" value="1"/>
</dbReference>
<feature type="transmembrane region" description="Helical" evidence="2">
    <location>
        <begin position="4605"/>
        <end position="4631"/>
    </location>
</feature>
<name>A0A0F9S642_9ZZZZ</name>
<feature type="compositionally biased region" description="Acidic residues" evidence="1">
    <location>
        <begin position="2823"/>
        <end position="2833"/>
    </location>
</feature>
<feature type="region of interest" description="Disordered" evidence="1">
    <location>
        <begin position="1173"/>
        <end position="1220"/>
    </location>
</feature>
<dbReference type="Gene3D" id="2.60.40.2080">
    <property type="match status" value="1"/>
</dbReference>
<feature type="transmembrane region" description="Helical" evidence="2">
    <location>
        <begin position="4473"/>
        <end position="4493"/>
    </location>
</feature>
<evidence type="ECO:0000256" key="1">
    <source>
        <dbReference type="SAM" id="MobiDB-lite"/>
    </source>
</evidence>
<dbReference type="InterPro" id="IPR035986">
    <property type="entry name" value="PKD_dom_sf"/>
</dbReference>
<keyword evidence="2" id="KW-0472">Membrane</keyword>
<organism evidence="4">
    <name type="scientific">marine sediment metagenome</name>
    <dbReference type="NCBI Taxonomy" id="412755"/>
    <lineage>
        <taxon>unclassified sequences</taxon>
        <taxon>metagenomes</taxon>
        <taxon>ecological metagenomes</taxon>
    </lineage>
</organism>
<protein>
    <recommendedName>
        <fullName evidence="3">PKD domain-containing protein</fullName>
    </recommendedName>
</protein>
<gene>
    <name evidence="4" type="ORF">LCGC14_0493080</name>
</gene>
<proteinExistence type="predicted"/>
<feature type="domain" description="PKD" evidence="3">
    <location>
        <begin position="2381"/>
        <end position="2460"/>
    </location>
</feature>
<keyword evidence="2" id="KW-1133">Transmembrane helix</keyword>
<dbReference type="Pfam" id="PF18911">
    <property type="entry name" value="PKD_4"/>
    <property type="match status" value="2"/>
</dbReference>
<dbReference type="InterPro" id="IPR000601">
    <property type="entry name" value="PKD_dom"/>
</dbReference>
<dbReference type="Gene3D" id="4.10.1080.10">
    <property type="entry name" value="TSP type-3 repeat"/>
    <property type="match status" value="1"/>
</dbReference>
<dbReference type="PROSITE" id="PS50093">
    <property type="entry name" value="PKD"/>
    <property type="match status" value="3"/>
</dbReference>
<comment type="caution">
    <text evidence="4">The sequence shown here is derived from an EMBL/GenBank/DDBJ whole genome shotgun (WGS) entry which is preliminary data.</text>
</comment>
<feature type="transmembrane region" description="Helical" evidence="2">
    <location>
        <begin position="4499"/>
        <end position="4520"/>
    </location>
</feature>
<feature type="region of interest" description="Disordered" evidence="1">
    <location>
        <begin position="2819"/>
        <end position="2845"/>
    </location>
</feature>
<accession>A0A0F9S642</accession>
<dbReference type="InterPro" id="IPR028974">
    <property type="entry name" value="TSP_type-3_rpt"/>
</dbReference>
<feature type="domain" description="PKD" evidence="3">
    <location>
        <begin position="684"/>
        <end position="734"/>
    </location>
</feature>
<dbReference type="GO" id="GO:0005509">
    <property type="term" value="F:calcium ion binding"/>
    <property type="evidence" value="ECO:0007669"/>
    <property type="project" value="InterPro"/>
</dbReference>
<dbReference type="Gene3D" id="2.60.40.10">
    <property type="entry name" value="Immunoglobulins"/>
    <property type="match status" value="4"/>
</dbReference>
<dbReference type="SUPFAM" id="SSF49299">
    <property type="entry name" value="PKD domain"/>
    <property type="match status" value="4"/>
</dbReference>
<dbReference type="CDD" id="cd00146">
    <property type="entry name" value="PKD"/>
    <property type="match status" value="2"/>
</dbReference>
<dbReference type="PANTHER" id="PTHR37467">
    <property type="entry name" value="EXPORTED CALCIUM-BINDING GLYCOPROTEIN-RELATED"/>
    <property type="match status" value="1"/>
</dbReference>
<feature type="domain" description="PKD" evidence="3">
    <location>
        <begin position="170"/>
        <end position="207"/>
    </location>
</feature>
<feature type="transmembrane region" description="Helical" evidence="2">
    <location>
        <begin position="3863"/>
        <end position="3882"/>
    </location>
</feature>
<feature type="transmembrane region" description="Helical" evidence="2">
    <location>
        <begin position="4527"/>
        <end position="4548"/>
    </location>
</feature>
<dbReference type="InterPro" id="IPR022409">
    <property type="entry name" value="PKD/Chitinase_dom"/>
</dbReference>
<dbReference type="InterPro" id="IPR013783">
    <property type="entry name" value="Ig-like_fold"/>
</dbReference>
<dbReference type="InterPro" id="IPR037221">
    <property type="entry name" value="H-type_lectin_dom_sf"/>
</dbReference>
<feature type="transmembrane region" description="Helical" evidence="2">
    <location>
        <begin position="4439"/>
        <end position="4461"/>
    </location>
</feature>
<dbReference type="SMART" id="SM00089">
    <property type="entry name" value="PKD"/>
    <property type="match status" value="4"/>
</dbReference>
<feature type="transmembrane region" description="Helical" evidence="2">
    <location>
        <begin position="4560"/>
        <end position="4584"/>
    </location>
</feature>
<dbReference type="SUPFAM" id="SSF49899">
    <property type="entry name" value="Concanavalin A-like lectins/glucanases"/>
    <property type="match status" value="1"/>
</dbReference>
<evidence type="ECO:0000259" key="3">
    <source>
        <dbReference type="PROSITE" id="PS50093"/>
    </source>
</evidence>
<reference evidence="4" key="1">
    <citation type="journal article" date="2015" name="Nature">
        <title>Complex archaea that bridge the gap between prokaryotes and eukaryotes.</title>
        <authorList>
            <person name="Spang A."/>
            <person name="Saw J.H."/>
            <person name="Jorgensen S.L."/>
            <person name="Zaremba-Niedzwiedzka K."/>
            <person name="Martijn J."/>
            <person name="Lind A.E."/>
            <person name="van Eijk R."/>
            <person name="Schleper C."/>
            <person name="Guy L."/>
            <person name="Ettema T.J."/>
        </authorList>
    </citation>
    <scope>NUCLEOTIDE SEQUENCE</scope>
</reference>
<evidence type="ECO:0000256" key="2">
    <source>
        <dbReference type="SAM" id="Phobius"/>
    </source>
</evidence>